<proteinExistence type="inferred from homology"/>
<evidence type="ECO:0000256" key="1">
    <source>
        <dbReference type="ARBA" id="ARBA00004604"/>
    </source>
</evidence>
<evidence type="ECO:0000313" key="7">
    <source>
        <dbReference type="Proteomes" id="UP000242913"/>
    </source>
</evidence>
<evidence type="ECO:0000256" key="2">
    <source>
        <dbReference type="ARBA" id="ARBA00009430"/>
    </source>
</evidence>
<comment type="similarity">
    <text evidence="2">Belongs to the eukaryotic RPA49/POLR1E RNA polymerase subunit family.</text>
</comment>
<gene>
    <name evidence="6" type="ORF">X798_05785</name>
</gene>
<comment type="subcellular location">
    <subcellularLocation>
        <location evidence="1">Nucleus</location>
        <location evidence="1">Nucleolus</location>
    </subcellularLocation>
</comment>
<organism evidence="6 7">
    <name type="scientific">Onchocerca flexuosa</name>
    <dbReference type="NCBI Taxonomy" id="387005"/>
    <lineage>
        <taxon>Eukaryota</taxon>
        <taxon>Metazoa</taxon>
        <taxon>Ecdysozoa</taxon>
        <taxon>Nematoda</taxon>
        <taxon>Chromadorea</taxon>
        <taxon>Rhabditida</taxon>
        <taxon>Spirurina</taxon>
        <taxon>Spiruromorpha</taxon>
        <taxon>Filarioidea</taxon>
        <taxon>Onchocercidae</taxon>
        <taxon>Onchocerca</taxon>
    </lineage>
</organism>
<dbReference type="GO" id="GO:0000428">
    <property type="term" value="C:DNA-directed RNA polymerase complex"/>
    <property type="evidence" value="ECO:0007669"/>
    <property type="project" value="UniProtKB-KW"/>
</dbReference>
<keyword evidence="7" id="KW-1185">Reference proteome</keyword>
<dbReference type="OrthoDB" id="5851809at2759"/>
<dbReference type="InterPro" id="IPR009668">
    <property type="entry name" value="RNA_pol-assoc_fac_A49-like"/>
</dbReference>
<sequence>MECKLGMIKGIKKECAVASSGEDITRVVPVESKRHKVANGTFGYVYTAKNLVDPASEKVVRLGREECSENEGCDYAIAIVNRRTGNVDYLPTKLICFENVPTSDFQAILDTGFALLYKREDFSYKRKIDYSIDNSISRESWADKRRALTDDFGSVKRVKMLDAAKRRQIKDILAKRRFFLESDWLQLQYPVTVLSKMRELFFPGEFVSENSRSKRKLAVNLMAKDRLLAHILCLAIILDYENMALPITPWAKELGIAEPKITKLAVALGCNVSAATAAEGVRLGTLRIARLVGPPQTPKKRFSGRINARRGR</sequence>
<evidence type="ECO:0000256" key="5">
    <source>
        <dbReference type="ARBA" id="ARBA00023242"/>
    </source>
</evidence>
<evidence type="ECO:0000256" key="3">
    <source>
        <dbReference type="ARBA" id="ARBA00022478"/>
    </source>
</evidence>
<dbReference type="GO" id="GO:0005730">
    <property type="term" value="C:nucleolus"/>
    <property type="evidence" value="ECO:0007669"/>
    <property type="project" value="UniProtKB-SubCell"/>
</dbReference>
<name>A0A238BP97_9BILA</name>
<accession>A0A238BP97</accession>
<dbReference type="GO" id="GO:0006351">
    <property type="term" value="P:DNA-templated transcription"/>
    <property type="evidence" value="ECO:0007669"/>
    <property type="project" value="InterPro"/>
</dbReference>
<keyword evidence="3" id="KW-0240">DNA-directed RNA polymerase</keyword>
<dbReference type="GO" id="GO:0003677">
    <property type="term" value="F:DNA binding"/>
    <property type="evidence" value="ECO:0007669"/>
    <property type="project" value="InterPro"/>
</dbReference>
<dbReference type="Proteomes" id="UP000242913">
    <property type="component" value="Unassembled WGS sequence"/>
</dbReference>
<reference evidence="6 7" key="1">
    <citation type="submission" date="2015-12" db="EMBL/GenBank/DDBJ databases">
        <title>Draft genome of the nematode, Onchocerca flexuosa.</title>
        <authorList>
            <person name="Mitreva M."/>
        </authorList>
    </citation>
    <scope>NUCLEOTIDE SEQUENCE [LARGE SCALE GENOMIC DNA]</scope>
    <source>
        <strain evidence="6">Red Deer</strain>
    </source>
</reference>
<evidence type="ECO:0000313" key="6">
    <source>
        <dbReference type="EMBL" id="OZC07207.1"/>
    </source>
</evidence>
<evidence type="ECO:0000256" key="4">
    <source>
        <dbReference type="ARBA" id="ARBA00023163"/>
    </source>
</evidence>
<keyword evidence="4" id="KW-0804">Transcription</keyword>
<dbReference type="AlphaFoldDB" id="A0A238BP97"/>
<protein>
    <submittedName>
        <fullName evidence="6">Uncharacterized protein</fullName>
    </submittedName>
</protein>
<dbReference type="PANTHER" id="PTHR14440">
    <property type="entry name" value="DNA-DIRECTED RNA POLYMERASE I SUBUNIT RPA49"/>
    <property type="match status" value="1"/>
</dbReference>
<dbReference type="EMBL" id="KZ270039">
    <property type="protein sequence ID" value="OZC07207.1"/>
    <property type="molecule type" value="Genomic_DNA"/>
</dbReference>
<dbReference type="Pfam" id="PF06870">
    <property type="entry name" value="RNA_pol_I_A49"/>
    <property type="match status" value="2"/>
</dbReference>
<keyword evidence="5" id="KW-0539">Nucleus</keyword>